<feature type="binding site" evidence="11">
    <location>
        <begin position="7"/>
        <end position="14"/>
    </location>
    <ligand>
        <name>ATP</name>
        <dbReference type="ChEBI" id="CHEBI:30616"/>
    </ligand>
</feature>
<keyword evidence="5 11" id="KW-0545">Nucleotide biosynthesis</keyword>
<evidence type="ECO:0000313" key="14">
    <source>
        <dbReference type="Proteomes" id="UP000178417"/>
    </source>
</evidence>
<keyword evidence="8 11" id="KW-0067">ATP-binding</keyword>
<evidence type="ECO:0000313" key="13">
    <source>
        <dbReference type="EMBL" id="OGC22171.1"/>
    </source>
</evidence>
<dbReference type="InterPro" id="IPR018094">
    <property type="entry name" value="Thymidylate_kinase"/>
</dbReference>
<evidence type="ECO:0000256" key="3">
    <source>
        <dbReference type="ARBA" id="ARBA00017144"/>
    </source>
</evidence>
<organism evidence="13 14">
    <name type="scientific">candidate division WOR-1 bacterium RIFOXYB2_FULL_37_13</name>
    <dbReference type="NCBI Taxonomy" id="1802579"/>
    <lineage>
        <taxon>Bacteria</taxon>
        <taxon>Bacillati</taxon>
        <taxon>Saganbacteria</taxon>
    </lineage>
</organism>
<reference evidence="13 14" key="1">
    <citation type="journal article" date="2016" name="Nat. Commun.">
        <title>Thousands of microbial genomes shed light on interconnected biogeochemical processes in an aquifer system.</title>
        <authorList>
            <person name="Anantharaman K."/>
            <person name="Brown C.T."/>
            <person name="Hug L.A."/>
            <person name="Sharon I."/>
            <person name="Castelle C.J."/>
            <person name="Probst A.J."/>
            <person name="Thomas B.C."/>
            <person name="Singh A."/>
            <person name="Wilkins M.J."/>
            <person name="Karaoz U."/>
            <person name="Brodie E.L."/>
            <person name="Williams K.H."/>
            <person name="Hubbard S.S."/>
            <person name="Banfield J.F."/>
        </authorList>
    </citation>
    <scope>NUCLEOTIDE SEQUENCE [LARGE SCALE GENOMIC DNA]</scope>
</reference>
<comment type="caution">
    <text evidence="13">The sequence shown here is derived from an EMBL/GenBank/DDBJ whole genome shotgun (WGS) entry which is preliminary data.</text>
</comment>
<dbReference type="InterPro" id="IPR027417">
    <property type="entry name" value="P-loop_NTPase"/>
</dbReference>
<dbReference type="GO" id="GO:0004798">
    <property type="term" value="F:dTMP kinase activity"/>
    <property type="evidence" value="ECO:0007669"/>
    <property type="project" value="UniProtKB-UniRule"/>
</dbReference>
<evidence type="ECO:0000256" key="6">
    <source>
        <dbReference type="ARBA" id="ARBA00022741"/>
    </source>
</evidence>
<name>A0A1F4SP12_UNCSA</name>
<comment type="function">
    <text evidence="10 11">Phosphorylation of dTMP to form dTDP in both de novo and salvage pathways of dTTP synthesis.</text>
</comment>
<evidence type="ECO:0000256" key="5">
    <source>
        <dbReference type="ARBA" id="ARBA00022727"/>
    </source>
</evidence>
<dbReference type="EMBL" id="MEUB01000031">
    <property type="protein sequence ID" value="OGC22171.1"/>
    <property type="molecule type" value="Genomic_DNA"/>
</dbReference>
<comment type="similarity">
    <text evidence="1 11">Belongs to the thymidylate kinase family.</text>
</comment>
<protein>
    <recommendedName>
        <fullName evidence="3 11">Thymidylate kinase</fullName>
        <ecNumber evidence="2 11">2.7.4.9</ecNumber>
    </recommendedName>
    <alternativeName>
        <fullName evidence="11">dTMP kinase</fullName>
    </alternativeName>
</protein>
<evidence type="ECO:0000256" key="7">
    <source>
        <dbReference type="ARBA" id="ARBA00022777"/>
    </source>
</evidence>
<keyword evidence="4 11" id="KW-0808">Transferase</keyword>
<dbReference type="InterPro" id="IPR018095">
    <property type="entry name" value="Thymidylate_kin_CS"/>
</dbReference>
<keyword evidence="6 11" id="KW-0547">Nucleotide-binding</keyword>
<dbReference type="InterPro" id="IPR039430">
    <property type="entry name" value="Thymidylate_kin-like_dom"/>
</dbReference>
<evidence type="ECO:0000256" key="1">
    <source>
        <dbReference type="ARBA" id="ARBA00009776"/>
    </source>
</evidence>
<dbReference type="GO" id="GO:0006235">
    <property type="term" value="P:dTTP biosynthetic process"/>
    <property type="evidence" value="ECO:0007669"/>
    <property type="project" value="UniProtKB-UniRule"/>
</dbReference>
<dbReference type="GO" id="GO:0006233">
    <property type="term" value="P:dTDP biosynthetic process"/>
    <property type="evidence" value="ECO:0007669"/>
    <property type="project" value="InterPro"/>
</dbReference>
<dbReference type="PANTHER" id="PTHR10344">
    <property type="entry name" value="THYMIDYLATE KINASE"/>
    <property type="match status" value="1"/>
</dbReference>
<dbReference type="CDD" id="cd01672">
    <property type="entry name" value="TMPK"/>
    <property type="match status" value="1"/>
</dbReference>
<dbReference type="NCBIfam" id="TIGR00041">
    <property type="entry name" value="DTMP_kinase"/>
    <property type="match status" value="1"/>
</dbReference>
<evidence type="ECO:0000256" key="9">
    <source>
        <dbReference type="ARBA" id="ARBA00048743"/>
    </source>
</evidence>
<dbReference type="GO" id="GO:0005524">
    <property type="term" value="F:ATP binding"/>
    <property type="evidence" value="ECO:0007669"/>
    <property type="project" value="UniProtKB-UniRule"/>
</dbReference>
<dbReference type="Gene3D" id="3.40.50.300">
    <property type="entry name" value="P-loop containing nucleotide triphosphate hydrolases"/>
    <property type="match status" value="1"/>
</dbReference>
<dbReference type="Proteomes" id="UP000178417">
    <property type="component" value="Unassembled WGS sequence"/>
</dbReference>
<evidence type="ECO:0000256" key="4">
    <source>
        <dbReference type="ARBA" id="ARBA00022679"/>
    </source>
</evidence>
<dbReference type="GO" id="GO:0006227">
    <property type="term" value="P:dUDP biosynthetic process"/>
    <property type="evidence" value="ECO:0007669"/>
    <property type="project" value="TreeGrafter"/>
</dbReference>
<gene>
    <name evidence="11" type="primary">tmk</name>
    <name evidence="13" type="ORF">A2310_04970</name>
</gene>
<dbReference type="HAMAP" id="MF_00165">
    <property type="entry name" value="Thymidylate_kinase"/>
    <property type="match status" value="1"/>
</dbReference>
<dbReference type="FunFam" id="3.40.50.300:FF:000225">
    <property type="entry name" value="Thymidylate kinase"/>
    <property type="match status" value="1"/>
</dbReference>
<keyword evidence="7 11" id="KW-0418">Kinase</keyword>
<evidence type="ECO:0000256" key="2">
    <source>
        <dbReference type="ARBA" id="ARBA00012980"/>
    </source>
</evidence>
<dbReference type="PROSITE" id="PS01331">
    <property type="entry name" value="THYMIDYLATE_KINASE"/>
    <property type="match status" value="1"/>
</dbReference>
<dbReference type="SUPFAM" id="SSF52540">
    <property type="entry name" value="P-loop containing nucleoside triphosphate hydrolases"/>
    <property type="match status" value="1"/>
</dbReference>
<dbReference type="Pfam" id="PF02223">
    <property type="entry name" value="Thymidylate_kin"/>
    <property type="match status" value="1"/>
</dbReference>
<dbReference type="PANTHER" id="PTHR10344:SF4">
    <property type="entry name" value="UMP-CMP KINASE 2, MITOCHONDRIAL"/>
    <property type="match status" value="1"/>
</dbReference>
<feature type="domain" description="Thymidylate kinase-like" evidence="12">
    <location>
        <begin position="5"/>
        <end position="191"/>
    </location>
</feature>
<proteinExistence type="inferred from homology"/>
<comment type="catalytic activity">
    <reaction evidence="9 11">
        <text>dTMP + ATP = dTDP + ADP</text>
        <dbReference type="Rhea" id="RHEA:13517"/>
        <dbReference type="ChEBI" id="CHEBI:30616"/>
        <dbReference type="ChEBI" id="CHEBI:58369"/>
        <dbReference type="ChEBI" id="CHEBI:63528"/>
        <dbReference type="ChEBI" id="CHEBI:456216"/>
        <dbReference type="EC" id="2.7.4.9"/>
    </reaction>
</comment>
<evidence type="ECO:0000256" key="8">
    <source>
        <dbReference type="ARBA" id="ARBA00022840"/>
    </source>
</evidence>
<dbReference type="STRING" id="1802579.A2310_04970"/>
<evidence type="ECO:0000256" key="11">
    <source>
        <dbReference type="HAMAP-Rule" id="MF_00165"/>
    </source>
</evidence>
<evidence type="ECO:0000259" key="12">
    <source>
        <dbReference type="Pfam" id="PF02223"/>
    </source>
</evidence>
<dbReference type="EC" id="2.7.4.9" evidence="2 11"/>
<dbReference type="GO" id="GO:0005829">
    <property type="term" value="C:cytosol"/>
    <property type="evidence" value="ECO:0007669"/>
    <property type="project" value="TreeGrafter"/>
</dbReference>
<accession>A0A1F4SP12</accession>
<dbReference type="AlphaFoldDB" id="A0A1F4SP12"/>
<evidence type="ECO:0000256" key="10">
    <source>
        <dbReference type="ARBA" id="ARBA00057735"/>
    </source>
</evidence>
<sequence>MFITFEGCEGAGKSTQIKLLHEYLLTLGHEVFVTKEPGGSLLGEKLRAIIFENEPEVLSEMFMFAADRVEHVERVLKPALSAGKIVLCDRYIDSTLAYQLGGRGLPEDLVRYINWVSSRGLIPDLTLLLNIPADKGLKRAKDRGNVNRFESEILAFHERVYEKYIEIAENDPERIKKINAQMTLEEVHAKIKEFVSEILK</sequence>